<accession>A0A930U736</accession>
<dbReference type="PANTHER" id="PTHR39168">
    <property type="entry name" value="TRANSCRIPTIONAL REGULATOR-RELATED"/>
    <property type="match status" value="1"/>
</dbReference>
<dbReference type="CDD" id="cd00090">
    <property type="entry name" value="HTH_ARSR"/>
    <property type="match status" value="1"/>
</dbReference>
<name>A0A930U736_9FLAO</name>
<dbReference type="GO" id="GO:0003677">
    <property type="term" value="F:DNA binding"/>
    <property type="evidence" value="ECO:0007669"/>
    <property type="project" value="TreeGrafter"/>
</dbReference>
<dbReference type="Pfam" id="PF12840">
    <property type="entry name" value="HTH_20"/>
    <property type="match status" value="1"/>
</dbReference>
<dbReference type="Gene3D" id="1.10.10.10">
    <property type="entry name" value="Winged helix-like DNA-binding domain superfamily/Winged helix DNA-binding domain"/>
    <property type="match status" value="1"/>
</dbReference>
<reference evidence="2" key="1">
    <citation type="submission" date="2020-11" db="EMBL/GenBank/DDBJ databases">
        <title>Genome of Flavobacterium soyangense.</title>
        <authorList>
            <person name="Liu Q."/>
            <person name="Xin Y.-H."/>
        </authorList>
    </citation>
    <scope>NUCLEOTIDE SEQUENCE</scope>
    <source>
        <strain evidence="2">CGMCC 1.13493</strain>
    </source>
</reference>
<dbReference type="InterPro" id="IPR001845">
    <property type="entry name" value="HTH_ArsR_DNA-bd_dom"/>
</dbReference>
<dbReference type="PRINTS" id="PR00778">
    <property type="entry name" value="HTHARSR"/>
</dbReference>
<dbReference type="InterPro" id="IPR036388">
    <property type="entry name" value="WH-like_DNA-bd_sf"/>
</dbReference>
<evidence type="ECO:0000313" key="3">
    <source>
        <dbReference type="Proteomes" id="UP000646211"/>
    </source>
</evidence>
<proteinExistence type="predicted"/>
<evidence type="ECO:0000259" key="1">
    <source>
        <dbReference type="PROSITE" id="PS50987"/>
    </source>
</evidence>
<sequence>MENEFKQIASLIGDPTRATIMWTLLDGKAFTATELAIVADTSAQNISMHLTKLIQAGLLSVESQGRHKYYKFSRKEIAYAIEAMASLLPQSTDKHDLHKASNSAIRQCRTCYDHLAGKVGVAITDGLLHQKIIVDNDNVLEVSLKGQKWFSELGIDIEELKKKRRSFLRPCLDWSERRHHIAGSLATALLDKMLLADWIRRTKNSRAIIVTSKGQKEFYKYFKLDLE</sequence>
<dbReference type="EMBL" id="JADHEC010000009">
    <property type="protein sequence ID" value="MBF2708118.1"/>
    <property type="molecule type" value="Genomic_DNA"/>
</dbReference>
<dbReference type="SMART" id="SM00418">
    <property type="entry name" value="HTH_ARSR"/>
    <property type="match status" value="1"/>
</dbReference>
<feature type="domain" description="HTH arsR-type" evidence="1">
    <location>
        <begin position="1"/>
        <end position="92"/>
    </location>
</feature>
<keyword evidence="3" id="KW-1185">Reference proteome</keyword>
<dbReference type="InterPro" id="IPR052543">
    <property type="entry name" value="HTH_Metal-responsive_Reg"/>
</dbReference>
<dbReference type="AlphaFoldDB" id="A0A930U736"/>
<dbReference type="GO" id="GO:0010288">
    <property type="term" value="P:response to lead ion"/>
    <property type="evidence" value="ECO:0007669"/>
    <property type="project" value="TreeGrafter"/>
</dbReference>
<dbReference type="GO" id="GO:0032791">
    <property type="term" value="F:lead ion binding"/>
    <property type="evidence" value="ECO:0007669"/>
    <property type="project" value="TreeGrafter"/>
</dbReference>
<dbReference type="Proteomes" id="UP000646211">
    <property type="component" value="Unassembled WGS sequence"/>
</dbReference>
<dbReference type="GO" id="GO:0003700">
    <property type="term" value="F:DNA-binding transcription factor activity"/>
    <property type="evidence" value="ECO:0007669"/>
    <property type="project" value="InterPro"/>
</dbReference>
<dbReference type="PROSITE" id="PS50987">
    <property type="entry name" value="HTH_ARSR_2"/>
    <property type="match status" value="1"/>
</dbReference>
<organism evidence="2 3">
    <name type="scientific">Flavobacterium soyangense</name>
    <dbReference type="NCBI Taxonomy" id="2023265"/>
    <lineage>
        <taxon>Bacteria</taxon>
        <taxon>Pseudomonadati</taxon>
        <taxon>Bacteroidota</taxon>
        <taxon>Flavobacteriia</taxon>
        <taxon>Flavobacteriales</taxon>
        <taxon>Flavobacteriaceae</taxon>
        <taxon>Flavobacterium</taxon>
    </lineage>
</organism>
<comment type="caution">
    <text evidence="2">The sequence shown here is derived from an EMBL/GenBank/DDBJ whole genome shotgun (WGS) entry which is preliminary data.</text>
</comment>
<protein>
    <submittedName>
        <fullName evidence="2">Helix-turn-helix transcriptional regulator</fullName>
    </submittedName>
</protein>
<gene>
    <name evidence="2" type="ORF">IR213_05880</name>
</gene>
<dbReference type="InterPro" id="IPR011991">
    <property type="entry name" value="ArsR-like_HTH"/>
</dbReference>
<dbReference type="InterPro" id="IPR036390">
    <property type="entry name" value="WH_DNA-bd_sf"/>
</dbReference>
<evidence type="ECO:0000313" key="2">
    <source>
        <dbReference type="EMBL" id="MBF2708118.1"/>
    </source>
</evidence>
<dbReference type="PANTHER" id="PTHR39168:SF1">
    <property type="entry name" value="TRANSCRIPTIONAL REGULATORY PROTEIN"/>
    <property type="match status" value="1"/>
</dbReference>
<dbReference type="GO" id="GO:0097063">
    <property type="term" value="F:cadmium ion sensor activity"/>
    <property type="evidence" value="ECO:0007669"/>
    <property type="project" value="TreeGrafter"/>
</dbReference>
<dbReference type="GO" id="GO:0046686">
    <property type="term" value="P:response to cadmium ion"/>
    <property type="evidence" value="ECO:0007669"/>
    <property type="project" value="TreeGrafter"/>
</dbReference>
<dbReference type="SUPFAM" id="SSF46785">
    <property type="entry name" value="Winged helix' DNA-binding domain"/>
    <property type="match status" value="1"/>
</dbReference>